<proteinExistence type="predicted"/>
<organism evidence="3 4">
    <name type="scientific">Fragilariopsis cylindrus CCMP1102</name>
    <dbReference type="NCBI Taxonomy" id="635003"/>
    <lineage>
        <taxon>Eukaryota</taxon>
        <taxon>Sar</taxon>
        <taxon>Stramenopiles</taxon>
        <taxon>Ochrophyta</taxon>
        <taxon>Bacillariophyta</taxon>
        <taxon>Bacillariophyceae</taxon>
        <taxon>Bacillariophycidae</taxon>
        <taxon>Bacillariales</taxon>
        <taxon>Bacillariaceae</taxon>
        <taxon>Fragilariopsis</taxon>
    </lineage>
</organism>
<feature type="region of interest" description="Disordered" evidence="1">
    <location>
        <begin position="193"/>
        <end position="224"/>
    </location>
</feature>
<dbReference type="EMBL" id="KV784357">
    <property type="protein sequence ID" value="OEU17933.1"/>
    <property type="molecule type" value="Genomic_DNA"/>
</dbReference>
<dbReference type="OrthoDB" id="48543at2759"/>
<dbReference type="InParanoid" id="A0A1E7FJH9"/>
<name>A0A1E7FJH9_9STRA</name>
<gene>
    <name evidence="3" type="ORF">FRACYDRAFT_238363</name>
</gene>
<keyword evidence="2" id="KW-0732">Signal</keyword>
<evidence type="ECO:0000313" key="4">
    <source>
        <dbReference type="Proteomes" id="UP000095751"/>
    </source>
</evidence>
<dbReference type="KEGG" id="fcy:FRACYDRAFT_238363"/>
<dbReference type="AlphaFoldDB" id="A0A1E7FJH9"/>
<dbReference type="Proteomes" id="UP000095751">
    <property type="component" value="Unassembled WGS sequence"/>
</dbReference>
<feature type="compositionally biased region" description="Pro residues" evidence="1">
    <location>
        <begin position="132"/>
        <end position="141"/>
    </location>
</feature>
<accession>A0A1E7FJH9</accession>
<reference evidence="3 4" key="1">
    <citation type="submission" date="2016-09" db="EMBL/GenBank/DDBJ databases">
        <title>Extensive genetic diversity and differential bi-allelic expression allows diatom success in the polar Southern Ocean.</title>
        <authorList>
            <consortium name="DOE Joint Genome Institute"/>
            <person name="Mock T."/>
            <person name="Otillar R.P."/>
            <person name="Strauss J."/>
            <person name="Dupont C."/>
            <person name="Frickenhaus S."/>
            <person name="Maumus F."/>
            <person name="Mcmullan M."/>
            <person name="Sanges R."/>
            <person name="Schmutz J."/>
            <person name="Toseland A."/>
            <person name="Valas R."/>
            <person name="Veluchamy A."/>
            <person name="Ward B.J."/>
            <person name="Allen A."/>
            <person name="Barry K."/>
            <person name="Falciatore A."/>
            <person name="Ferrante M."/>
            <person name="Fortunato A.E."/>
            <person name="Gloeckner G."/>
            <person name="Gruber A."/>
            <person name="Hipkin R."/>
            <person name="Janech M."/>
            <person name="Kroth P."/>
            <person name="Leese F."/>
            <person name="Lindquist E."/>
            <person name="Lyon B.R."/>
            <person name="Martin J."/>
            <person name="Mayer C."/>
            <person name="Parker M."/>
            <person name="Quesneville H."/>
            <person name="Raymond J."/>
            <person name="Uhlig C."/>
            <person name="Valentin K.U."/>
            <person name="Worden A.Z."/>
            <person name="Armbrust E.V."/>
            <person name="Bowler C."/>
            <person name="Green B."/>
            <person name="Moulton V."/>
            <person name="Van Oosterhout C."/>
            <person name="Grigoriev I."/>
        </authorList>
    </citation>
    <scope>NUCLEOTIDE SEQUENCE [LARGE SCALE GENOMIC DNA]</scope>
    <source>
        <strain evidence="3 4">CCMP1102</strain>
    </source>
</reference>
<evidence type="ECO:0000256" key="1">
    <source>
        <dbReference type="SAM" id="MobiDB-lite"/>
    </source>
</evidence>
<feature type="compositionally biased region" description="Polar residues" evidence="1">
    <location>
        <begin position="211"/>
        <end position="224"/>
    </location>
</feature>
<feature type="signal peptide" evidence="2">
    <location>
        <begin position="1"/>
        <end position="17"/>
    </location>
</feature>
<sequence length="224" mass="24740">MAVGVVFLMAIANEALSTSDNDANTAQGMMLRPKRLPLASFSSKNDDDYHNYGTDDQYPYDNATTPDYNGEGKYDWQKCQDSSDPDCWKNEGQRVGSYWDNFGQRTGAYWTSFGDAIKNFFTSVSKAKEPKPLLPPPPPTPTTVVEEKEATPVLEEGEDDDLISTTVVEEKEATPVLEEEDDDDDVISATVVEEKETTPALDEDENDAAVDTNSSTVTQTLSMH</sequence>
<evidence type="ECO:0000256" key="2">
    <source>
        <dbReference type="SAM" id="SignalP"/>
    </source>
</evidence>
<feature type="region of interest" description="Disordered" evidence="1">
    <location>
        <begin position="128"/>
        <end position="160"/>
    </location>
</feature>
<feature type="chain" id="PRO_5009193166" evidence="2">
    <location>
        <begin position="18"/>
        <end position="224"/>
    </location>
</feature>
<keyword evidence="4" id="KW-1185">Reference proteome</keyword>
<protein>
    <submittedName>
        <fullName evidence="3">Uncharacterized protein</fullName>
    </submittedName>
</protein>
<evidence type="ECO:0000313" key="3">
    <source>
        <dbReference type="EMBL" id="OEU17933.1"/>
    </source>
</evidence>